<dbReference type="Proteomes" id="UP001265083">
    <property type="component" value="Unassembled WGS sequence"/>
</dbReference>
<organism evidence="6 7">
    <name type="scientific">Gordonia westfalica</name>
    <dbReference type="NCBI Taxonomy" id="158898"/>
    <lineage>
        <taxon>Bacteria</taxon>
        <taxon>Bacillati</taxon>
        <taxon>Actinomycetota</taxon>
        <taxon>Actinomycetes</taxon>
        <taxon>Mycobacteriales</taxon>
        <taxon>Gordoniaceae</taxon>
        <taxon>Gordonia</taxon>
    </lineage>
</organism>
<dbReference type="InterPro" id="IPR036188">
    <property type="entry name" value="FAD/NAD-bd_sf"/>
</dbReference>
<dbReference type="Gene3D" id="3.30.9.10">
    <property type="entry name" value="D-Amino Acid Oxidase, subunit A, domain 2"/>
    <property type="match status" value="1"/>
</dbReference>
<comment type="cofactor">
    <cofactor evidence="1">
        <name>FAD</name>
        <dbReference type="ChEBI" id="CHEBI:57692"/>
    </cofactor>
</comment>
<dbReference type="SUPFAM" id="SSF51905">
    <property type="entry name" value="FAD/NAD(P)-binding domain"/>
    <property type="match status" value="1"/>
</dbReference>
<dbReference type="PANTHER" id="PTHR10961:SF7">
    <property type="entry name" value="FAD DEPENDENT OXIDOREDUCTASE DOMAIN-CONTAINING PROTEIN"/>
    <property type="match status" value="1"/>
</dbReference>
<dbReference type="InterPro" id="IPR006076">
    <property type="entry name" value="FAD-dep_OxRdtase"/>
</dbReference>
<dbReference type="EMBL" id="JAVLUS010000001">
    <property type="protein sequence ID" value="MDS1112465.1"/>
    <property type="molecule type" value="Genomic_DNA"/>
</dbReference>
<evidence type="ECO:0000313" key="6">
    <source>
        <dbReference type="EMBL" id="MDS1112465.1"/>
    </source>
</evidence>
<dbReference type="GO" id="GO:0050131">
    <property type="term" value="F:N-methyl-L-amino-acid oxidase activity"/>
    <property type="evidence" value="ECO:0007669"/>
    <property type="project" value="UniProtKB-EC"/>
</dbReference>
<dbReference type="NCBIfam" id="NF008425">
    <property type="entry name" value="PRK11259.1"/>
    <property type="match status" value="1"/>
</dbReference>
<reference evidence="6 7" key="1">
    <citation type="submission" date="2023-08" db="EMBL/GenBank/DDBJ databases">
        <title>Bioegradation of LLDPE and BLDPE plastic by marine bacteria from coast plastic debris.</title>
        <authorList>
            <person name="Rong Z."/>
        </authorList>
    </citation>
    <scope>NUCLEOTIDE SEQUENCE [LARGE SCALE GENOMIC DNA]</scope>
    <source>
        <strain evidence="6 7">Z-2</strain>
    </source>
</reference>
<comment type="caution">
    <text evidence="6">The sequence shown here is derived from an EMBL/GenBank/DDBJ whole genome shotgun (WGS) entry which is preliminary data.</text>
</comment>
<keyword evidence="2" id="KW-0285">Flavoprotein</keyword>
<dbReference type="PANTHER" id="PTHR10961">
    <property type="entry name" value="PEROXISOMAL SARCOSINE OXIDASE"/>
    <property type="match status" value="1"/>
</dbReference>
<evidence type="ECO:0000313" key="7">
    <source>
        <dbReference type="Proteomes" id="UP001265083"/>
    </source>
</evidence>
<feature type="domain" description="FAD dependent oxidoreductase" evidence="5">
    <location>
        <begin position="12"/>
        <end position="362"/>
    </location>
</feature>
<dbReference type="SUPFAM" id="SSF54373">
    <property type="entry name" value="FAD-linked reductases, C-terminal domain"/>
    <property type="match status" value="1"/>
</dbReference>
<evidence type="ECO:0000256" key="2">
    <source>
        <dbReference type="ARBA" id="ARBA00022630"/>
    </source>
</evidence>
<keyword evidence="4 6" id="KW-0560">Oxidoreductase</keyword>
<evidence type="ECO:0000259" key="5">
    <source>
        <dbReference type="Pfam" id="PF01266"/>
    </source>
</evidence>
<dbReference type="Pfam" id="PF01266">
    <property type="entry name" value="DAO"/>
    <property type="match status" value="1"/>
</dbReference>
<gene>
    <name evidence="6" type="primary">solA</name>
    <name evidence="6" type="ORF">RD149_01660</name>
</gene>
<keyword evidence="7" id="KW-1185">Reference proteome</keyword>
<dbReference type="Gene3D" id="3.50.50.60">
    <property type="entry name" value="FAD/NAD(P)-binding domain"/>
    <property type="match status" value="1"/>
</dbReference>
<dbReference type="EC" id="1.5.3.2" evidence="6"/>
<dbReference type="InterPro" id="IPR045170">
    <property type="entry name" value="MTOX"/>
</dbReference>
<evidence type="ECO:0000256" key="4">
    <source>
        <dbReference type="ARBA" id="ARBA00023002"/>
    </source>
</evidence>
<evidence type="ECO:0000256" key="3">
    <source>
        <dbReference type="ARBA" id="ARBA00022827"/>
    </source>
</evidence>
<evidence type="ECO:0000256" key="1">
    <source>
        <dbReference type="ARBA" id="ARBA00001974"/>
    </source>
</evidence>
<name>A0ABU2GNB2_9ACTN</name>
<accession>A0ABU2GNB2</accession>
<dbReference type="RefSeq" id="WP_310949072.1">
    <property type="nucleotide sequence ID" value="NZ_JAVLUS010000001.1"/>
</dbReference>
<keyword evidence="3" id="KW-0274">FAD</keyword>
<protein>
    <submittedName>
        <fullName evidence="6">N-methyl-L-tryptophan oxidase</fullName>
        <ecNumber evidence="6">1.5.3.2</ecNumber>
    </submittedName>
</protein>
<proteinExistence type="predicted"/>
<sequence length="399" mass="43410">MSPAVTPEELVDVAVIGAGSVGSMALWHLSKVPGLSVLGIEQYGRAHGLGSFAGESRLFRMAYKEGELYLPLLTDARRQWLELEKEADTQIMLQVGALSIGTETQPEMIATRGTIDTFGLPHRYLDTEELRKGFPQHDVHNGDVGILDPCGAGLRPEVAVLSALRLAEANGVRMLYRSAVETVEPGDNGVTIRTARDVVRARTAIVTTGSWATDLLPGVRDLVHVQRLALSWFMPTDISRYLPDQFPVFMRDIGDVHFFGAPSLDGYSVKVSPGHLDLPTAPTLAELPDLPNDFAPRLAAQVTDFFPDMNPEPVRLTAHHEMFTADRVPIVDRDSTGSVVAVAGLSGHGFKLAPTFGRIARDLAVDGTSELCPREFTLAAHQERAALRPWRGGQSQHIS</sequence>